<dbReference type="EMBL" id="PGOL01000988">
    <property type="protein sequence ID" value="PKI62170.1"/>
    <property type="molecule type" value="Genomic_DNA"/>
</dbReference>
<dbReference type="PANTHER" id="PTHR33701">
    <property type="entry name" value="TRANSMEMBRANE PROTEIN"/>
    <property type="match status" value="1"/>
</dbReference>
<dbReference type="Proteomes" id="UP000233551">
    <property type="component" value="Unassembled WGS sequence"/>
</dbReference>
<evidence type="ECO:0000313" key="2">
    <source>
        <dbReference type="EMBL" id="PKI62170.1"/>
    </source>
</evidence>
<feature type="region of interest" description="Disordered" evidence="1">
    <location>
        <begin position="87"/>
        <end position="143"/>
    </location>
</feature>
<protein>
    <submittedName>
        <fullName evidence="2">Uncharacterized protein</fullName>
    </submittedName>
</protein>
<organism evidence="2 3">
    <name type="scientific">Punica granatum</name>
    <name type="common">Pomegranate</name>
    <dbReference type="NCBI Taxonomy" id="22663"/>
    <lineage>
        <taxon>Eukaryota</taxon>
        <taxon>Viridiplantae</taxon>
        <taxon>Streptophyta</taxon>
        <taxon>Embryophyta</taxon>
        <taxon>Tracheophyta</taxon>
        <taxon>Spermatophyta</taxon>
        <taxon>Magnoliopsida</taxon>
        <taxon>eudicotyledons</taxon>
        <taxon>Gunneridae</taxon>
        <taxon>Pentapetalae</taxon>
        <taxon>rosids</taxon>
        <taxon>malvids</taxon>
        <taxon>Myrtales</taxon>
        <taxon>Lythraceae</taxon>
        <taxon>Punica</taxon>
    </lineage>
</organism>
<accession>A0A2I0K215</accession>
<comment type="caution">
    <text evidence="2">The sequence shown here is derived from an EMBL/GenBank/DDBJ whole genome shotgun (WGS) entry which is preliminary data.</text>
</comment>
<gene>
    <name evidence="2" type="ORF">CRG98_017543</name>
</gene>
<evidence type="ECO:0000256" key="1">
    <source>
        <dbReference type="SAM" id="MobiDB-lite"/>
    </source>
</evidence>
<feature type="compositionally biased region" description="Low complexity" evidence="1">
    <location>
        <begin position="103"/>
        <end position="129"/>
    </location>
</feature>
<name>A0A2I0K215_PUNGR</name>
<dbReference type="AlphaFoldDB" id="A0A2I0K215"/>
<reference evidence="2 3" key="1">
    <citation type="submission" date="2017-11" db="EMBL/GenBank/DDBJ databases">
        <title>De-novo sequencing of pomegranate (Punica granatum L.) genome.</title>
        <authorList>
            <person name="Akparov Z."/>
            <person name="Amiraslanov A."/>
            <person name="Hajiyeva S."/>
            <person name="Abbasov M."/>
            <person name="Kaur K."/>
            <person name="Hamwieh A."/>
            <person name="Solovyev V."/>
            <person name="Salamov A."/>
            <person name="Braich B."/>
            <person name="Kosarev P."/>
            <person name="Mahmoud A."/>
            <person name="Hajiyev E."/>
            <person name="Babayeva S."/>
            <person name="Izzatullayeva V."/>
            <person name="Mammadov A."/>
            <person name="Mammadov A."/>
            <person name="Sharifova S."/>
            <person name="Ojaghi J."/>
            <person name="Eynullazada K."/>
            <person name="Bayramov B."/>
            <person name="Abdulazimova A."/>
            <person name="Shahmuradov I."/>
        </authorList>
    </citation>
    <scope>NUCLEOTIDE SEQUENCE [LARGE SCALE GENOMIC DNA]</scope>
    <source>
        <strain evidence="3">cv. AG2017</strain>
        <tissue evidence="2">Leaf</tissue>
    </source>
</reference>
<sequence length="272" mass="30193">MEEDESLKRMTECLRGRLVAERQQSKAAREDADQLGNKVLLLPLIAPRLISTCTRRMSKLKELEDKLKEETKMRDRAEKKLRLLQGKLESMKTAARSSDDSEQQSSSSLSENSLVSCESSTTTTVTSGTPKQPQEQEAGPWTRNGVMLVNLGRNASETTEPKQTDGSSCTGDDQNSCITETSMCREKVCLDLDGFKPADHRKVEEEEDDGVDNSLALVPVDNVFPEESQAREMKVISRSVSEVLEALRLAREGIQRSMKRAIKLGLTPAQAC</sequence>
<dbReference type="STRING" id="22663.A0A2I0K215"/>
<dbReference type="PANTHER" id="PTHR33701:SF2">
    <property type="entry name" value="TRANSMEMBRANE PROTEIN"/>
    <property type="match status" value="1"/>
</dbReference>
<keyword evidence="3" id="KW-1185">Reference proteome</keyword>
<proteinExistence type="predicted"/>
<evidence type="ECO:0000313" key="3">
    <source>
        <dbReference type="Proteomes" id="UP000233551"/>
    </source>
</evidence>